<dbReference type="InterPro" id="IPR006620">
    <property type="entry name" value="Pro_4_hyd_alph"/>
</dbReference>
<dbReference type="GO" id="GO:0005506">
    <property type="term" value="F:iron ion binding"/>
    <property type="evidence" value="ECO:0007669"/>
    <property type="project" value="InterPro"/>
</dbReference>
<evidence type="ECO:0000313" key="12">
    <source>
        <dbReference type="Proteomes" id="UP000001593"/>
    </source>
</evidence>
<dbReference type="GO" id="GO:0004656">
    <property type="term" value="F:procollagen-proline 4-dioxygenase activity"/>
    <property type="evidence" value="ECO:0000318"/>
    <property type="project" value="GO_Central"/>
</dbReference>
<evidence type="ECO:0000256" key="9">
    <source>
        <dbReference type="SAM" id="Phobius"/>
    </source>
</evidence>
<protein>
    <recommendedName>
        <fullName evidence="10">EF-hand domain-containing protein</fullName>
    </recommendedName>
</protein>
<comment type="cofactor">
    <cofactor evidence="1">
        <name>L-ascorbate</name>
        <dbReference type="ChEBI" id="CHEBI:38290"/>
    </cofactor>
</comment>
<dbReference type="OMA" id="VIWYNHF"/>
<gene>
    <name evidence="11" type="ORF">NEMVEDRAFT_v1g238886</name>
</gene>
<dbReference type="GO" id="GO:0005783">
    <property type="term" value="C:endoplasmic reticulum"/>
    <property type="evidence" value="ECO:0000318"/>
    <property type="project" value="GO_Central"/>
</dbReference>
<dbReference type="SMART" id="SM00702">
    <property type="entry name" value="P4Hc"/>
    <property type="match status" value="1"/>
</dbReference>
<dbReference type="InterPro" id="IPR011992">
    <property type="entry name" value="EF-hand-dom_pair"/>
</dbReference>
<dbReference type="CDD" id="cd00051">
    <property type="entry name" value="EFh"/>
    <property type="match status" value="1"/>
</dbReference>
<dbReference type="HOGENOM" id="CLU_664493_0_0_1"/>
<dbReference type="EMBL" id="DS469515">
    <property type="protein sequence ID" value="EDO48121.1"/>
    <property type="molecule type" value="Genomic_DNA"/>
</dbReference>
<keyword evidence="7" id="KW-0408">Iron</keyword>
<keyword evidence="12" id="KW-1185">Reference proteome</keyword>
<proteinExistence type="predicted"/>
<accession>A7RK79</accession>
<dbReference type="Pfam" id="PF13640">
    <property type="entry name" value="2OG-FeII_Oxy_3"/>
    <property type="match status" value="1"/>
</dbReference>
<keyword evidence="9" id="KW-1133">Transmembrane helix</keyword>
<dbReference type="GO" id="GO:0031418">
    <property type="term" value="F:L-ascorbic acid binding"/>
    <property type="evidence" value="ECO:0007669"/>
    <property type="project" value="UniProtKB-KW"/>
</dbReference>
<feature type="region of interest" description="Disordered" evidence="8">
    <location>
        <begin position="52"/>
        <end position="85"/>
    </location>
</feature>
<evidence type="ECO:0000256" key="7">
    <source>
        <dbReference type="ARBA" id="ARBA00023004"/>
    </source>
</evidence>
<keyword evidence="5" id="KW-0223">Dioxygenase</keyword>
<dbReference type="AlphaFoldDB" id="A7RK79"/>
<evidence type="ECO:0000256" key="3">
    <source>
        <dbReference type="ARBA" id="ARBA00022837"/>
    </source>
</evidence>
<evidence type="ECO:0000256" key="8">
    <source>
        <dbReference type="SAM" id="MobiDB-lite"/>
    </source>
</evidence>
<reference evidence="11 12" key="1">
    <citation type="journal article" date="2007" name="Science">
        <title>Sea anemone genome reveals ancestral eumetazoan gene repertoire and genomic organization.</title>
        <authorList>
            <person name="Putnam N.H."/>
            <person name="Srivastava M."/>
            <person name="Hellsten U."/>
            <person name="Dirks B."/>
            <person name="Chapman J."/>
            <person name="Salamov A."/>
            <person name="Terry A."/>
            <person name="Shapiro H."/>
            <person name="Lindquist E."/>
            <person name="Kapitonov V.V."/>
            <person name="Jurka J."/>
            <person name="Genikhovich G."/>
            <person name="Grigoriev I.V."/>
            <person name="Lucas S.M."/>
            <person name="Steele R.E."/>
            <person name="Finnerty J.R."/>
            <person name="Technau U."/>
            <person name="Martindale M.Q."/>
            <person name="Rokhsar D.S."/>
        </authorList>
    </citation>
    <scope>NUCLEOTIDE SEQUENCE [LARGE SCALE GENOMIC DNA]</scope>
    <source>
        <strain evidence="12">CH2 X CH6</strain>
    </source>
</reference>
<dbReference type="PROSITE" id="PS00018">
    <property type="entry name" value="EF_HAND_1"/>
    <property type="match status" value="2"/>
</dbReference>
<evidence type="ECO:0000256" key="4">
    <source>
        <dbReference type="ARBA" id="ARBA00022896"/>
    </source>
</evidence>
<dbReference type="InParanoid" id="A7RK79"/>
<feature type="transmembrane region" description="Helical" evidence="9">
    <location>
        <begin position="27"/>
        <end position="49"/>
    </location>
</feature>
<keyword evidence="6" id="KW-0560">Oxidoreductase</keyword>
<keyword evidence="9" id="KW-0812">Transmembrane</keyword>
<sequence>MASHKKKKRETPKLNTEKSKPTFQSHVTVTVCTMAFVAIVIGVFLATPYSRQQARQNTNVSKTTSHAKSSRCSRGEGKEEIPNTTIPMRDEKRVDVGKEQARSYEDRYKHFKTLPRLQGVKVGHVQQMELVPGKLYQVHTRSLHPPIFEIPEFLSDAECQQIIDQSVRQGMDTSEVQDPEIGMKIEATTEETYREWDYDGDGVISVTEIMHNLVDLSDLYFSEDDVKTMLRDLNIDKNGNGVMDLNEFLLVTTDGIMRYLHEMAKGLPRVKSRHSRQTWVDHRAIRGLNQRYATVLYFLNDVEEGGETAFPVADNETFSIEAWAGITKYRCDLSRHCHKANLYIKPKKRSAIMWYNHYTDELTGWFGGLDPMTYHGGCDVVRGRKWIANNWINIMGASREHMYLHTDPEKRVPL</sequence>
<keyword evidence="3" id="KW-0106">Calcium</keyword>
<dbReference type="Proteomes" id="UP000001593">
    <property type="component" value="Unassembled WGS sequence"/>
</dbReference>
<organism evidence="11 12">
    <name type="scientific">Nematostella vectensis</name>
    <name type="common">Starlet sea anemone</name>
    <dbReference type="NCBI Taxonomy" id="45351"/>
    <lineage>
        <taxon>Eukaryota</taxon>
        <taxon>Metazoa</taxon>
        <taxon>Cnidaria</taxon>
        <taxon>Anthozoa</taxon>
        <taxon>Hexacorallia</taxon>
        <taxon>Actiniaria</taxon>
        <taxon>Edwardsiidae</taxon>
        <taxon>Nematostella</taxon>
    </lineage>
</organism>
<evidence type="ECO:0000256" key="2">
    <source>
        <dbReference type="ARBA" id="ARBA00022723"/>
    </source>
</evidence>
<keyword evidence="2" id="KW-0479">Metal-binding</keyword>
<name>A7RK79_NEMVE</name>
<feature type="compositionally biased region" description="Polar residues" evidence="8">
    <location>
        <begin position="52"/>
        <end position="72"/>
    </location>
</feature>
<evidence type="ECO:0000256" key="1">
    <source>
        <dbReference type="ARBA" id="ARBA00001961"/>
    </source>
</evidence>
<dbReference type="InterPro" id="IPR045054">
    <property type="entry name" value="P4HA-like"/>
</dbReference>
<dbReference type="InterPro" id="IPR002048">
    <property type="entry name" value="EF_hand_dom"/>
</dbReference>
<keyword evidence="4" id="KW-0847">Vitamin C</keyword>
<feature type="domain" description="EF-hand" evidence="10">
    <location>
        <begin position="184"/>
        <end position="219"/>
    </location>
</feature>
<dbReference type="PANTHER" id="PTHR10869:SF246">
    <property type="entry name" value="TRANSMEMBRANE PROLYL 4-HYDROXYLASE"/>
    <property type="match status" value="1"/>
</dbReference>
<evidence type="ECO:0000256" key="5">
    <source>
        <dbReference type="ARBA" id="ARBA00022964"/>
    </source>
</evidence>
<evidence type="ECO:0000259" key="10">
    <source>
        <dbReference type="PROSITE" id="PS50222"/>
    </source>
</evidence>
<dbReference type="PANTHER" id="PTHR10869">
    <property type="entry name" value="PROLYL 4-HYDROXYLASE ALPHA SUBUNIT"/>
    <property type="match status" value="1"/>
</dbReference>
<dbReference type="Gene3D" id="2.60.120.620">
    <property type="entry name" value="q2cbj1_9rhob like domain"/>
    <property type="match status" value="1"/>
</dbReference>
<dbReference type="PhylomeDB" id="A7RK79"/>
<evidence type="ECO:0000313" key="11">
    <source>
        <dbReference type="EMBL" id="EDO48121.1"/>
    </source>
</evidence>
<dbReference type="SUPFAM" id="SSF47473">
    <property type="entry name" value="EF-hand"/>
    <property type="match status" value="1"/>
</dbReference>
<dbReference type="GO" id="GO:0005509">
    <property type="term" value="F:calcium ion binding"/>
    <property type="evidence" value="ECO:0007669"/>
    <property type="project" value="InterPro"/>
</dbReference>
<dbReference type="eggNOG" id="KOG1591">
    <property type="taxonomic scope" value="Eukaryota"/>
</dbReference>
<dbReference type="InterPro" id="IPR044862">
    <property type="entry name" value="Pro_4_hyd_alph_FE2OG_OXY"/>
</dbReference>
<dbReference type="PROSITE" id="PS50222">
    <property type="entry name" value="EF_HAND_2"/>
    <property type="match status" value="1"/>
</dbReference>
<dbReference type="InterPro" id="IPR018247">
    <property type="entry name" value="EF_Hand_1_Ca_BS"/>
</dbReference>
<keyword evidence="9" id="KW-0472">Membrane</keyword>
<evidence type="ECO:0000256" key="6">
    <source>
        <dbReference type="ARBA" id="ARBA00023002"/>
    </source>
</evidence>